<comment type="caution">
    <text evidence="2">The sequence shown here is derived from an EMBL/GenBank/DDBJ whole genome shotgun (WGS) entry which is preliminary data.</text>
</comment>
<proteinExistence type="predicted"/>
<dbReference type="PANTHER" id="PTHR31104">
    <property type="entry name" value="PEPTIDE-N4-(N-ACETYL-BETA-GLUCOSAMINYL)ASPARAGINE AMIDASE A PROTEIN"/>
    <property type="match status" value="1"/>
</dbReference>
<gene>
    <name evidence="2" type="ORF">Taro_012478</name>
</gene>
<name>A0A843UCX4_COLES</name>
<reference evidence="2" key="1">
    <citation type="submission" date="2017-07" db="EMBL/GenBank/DDBJ databases">
        <title>Taro Niue Genome Assembly and Annotation.</title>
        <authorList>
            <person name="Atibalentja N."/>
            <person name="Keating K."/>
            <person name="Fields C.J."/>
        </authorList>
    </citation>
    <scope>NUCLEOTIDE SEQUENCE</scope>
    <source>
        <strain evidence="2">Niue_2</strain>
        <tissue evidence="2">Leaf</tissue>
    </source>
</reference>
<dbReference type="OrthoDB" id="1612078at2759"/>
<feature type="domain" description="Peptide N-acetyl-beta-D-glucosaminyl asparaginase amidase A N-terminal" evidence="1">
    <location>
        <begin position="11"/>
        <end position="403"/>
    </location>
</feature>
<evidence type="ECO:0000313" key="2">
    <source>
        <dbReference type="EMBL" id="MQL80027.1"/>
    </source>
</evidence>
<protein>
    <recommendedName>
        <fullName evidence="1">Peptide N-acetyl-beta-D-glucosaminyl asparaginase amidase A N-terminal domain-containing protein</fullName>
    </recommendedName>
</protein>
<dbReference type="EMBL" id="NMUH01000487">
    <property type="protein sequence ID" value="MQL80027.1"/>
    <property type="molecule type" value="Genomic_DNA"/>
</dbReference>
<keyword evidence="3" id="KW-1185">Reference proteome</keyword>
<dbReference type="InterPro" id="IPR056948">
    <property type="entry name" value="PNGaseA_N"/>
</dbReference>
<dbReference type="AlphaFoldDB" id="A0A843UCX4"/>
<evidence type="ECO:0000313" key="3">
    <source>
        <dbReference type="Proteomes" id="UP000652761"/>
    </source>
</evidence>
<dbReference type="Pfam" id="PF12222">
    <property type="entry name" value="PNGaseA"/>
    <property type="match status" value="1"/>
</dbReference>
<dbReference type="InterPro" id="IPR021102">
    <property type="entry name" value="PNGase_A"/>
</dbReference>
<accession>A0A843UCX4</accession>
<sequence>MDPNPPEAQAPAEEPPSCSLPLLQYGFAHTVGAPPVAVNYTPPGTCRWNRAVLEFSASCSGEQNDRIAAVWLDGVEILRTSTAKPVGQVGVFWKVRKDVTHFASLLVPQMSEVRDRSMAPVPSRVLSVMLENSVDDYFKGVYHVNVTLDFYGRGLNAPARKIPGLLRLPTSIVSDNPKHQQATISSGMEGAGYFNPVKPRYGDEDEEDPSAVLIRQPPPYASEQQKVSNLIGRPADLVIPIANRRRGGENGFWFRVEKPTDVRGSKLRIPRNAYKAVLEVCVSSHGDDEFWYSNPPDAYNIQNNIPSRRGNWAFREVEVTIDGLYAGSVIPFPVLYPGSINPFFWTPVVAIKAFDMPTYDLDLTPFLGNLLNGRPHTVGFKVSYSIPFWLVNANLHLWLDPHLPAVPAMLIKHHAEPTFISRNANYKFLDGHFQLEAARQARFEGWVRSSLGNFTVLIDSHFKYKSSVEYKLQGTLKEVYSQSKYTADTRITEQPTNHFLARVINQAKYPVKMLAATASYGDRMLAQSNLSHILYEFTDVTLNPMRTQVSITDTQVAGGWLQPKGGALVGAALTEQTYQRKDNGNCNTRKLTTKDGGITADLTTIDCNVRPGPPI</sequence>
<organism evidence="2 3">
    <name type="scientific">Colocasia esculenta</name>
    <name type="common">Wild taro</name>
    <name type="synonym">Arum esculentum</name>
    <dbReference type="NCBI Taxonomy" id="4460"/>
    <lineage>
        <taxon>Eukaryota</taxon>
        <taxon>Viridiplantae</taxon>
        <taxon>Streptophyta</taxon>
        <taxon>Embryophyta</taxon>
        <taxon>Tracheophyta</taxon>
        <taxon>Spermatophyta</taxon>
        <taxon>Magnoliopsida</taxon>
        <taxon>Liliopsida</taxon>
        <taxon>Araceae</taxon>
        <taxon>Aroideae</taxon>
        <taxon>Colocasieae</taxon>
        <taxon>Colocasia</taxon>
    </lineage>
</organism>
<dbReference type="Proteomes" id="UP000652761">
    <property type="component" value="Unassembled WGS sequence"/>
</dbReference>
<evidence type="ECO:0000259" key="1">
    <source>
        <dbReference type="Pfam" id="PF12222"/>
    </source>
</evidence>